<evidence type="ECO:0000256" key="5">
    <source>
        <dbReference type="ARBA" id="ARBA00022989"/>
    </source>
</evidence>
<evidence type="ECO:0000256" key="2">
    <source>
        <dbReference type="ARBA" id="ARBA00004141"/>
    </source>
</evidence>
<dbReference type="HAMAP" id="MF_01665">
    <property type="entry name" value="HemeA_synth_type2"/>
    <property type="match status" value="1"/>
</dbReference>
<gene>
    <name evidence="13" type="ORF">LUZ61_011145</name>
</gene>
<evidence type="ECO:0000256" key="8">
    <source>
        <dbReference type="ARBA" id="ARBA00023133"/>
    </source>
</evidence>
<feature type="transmembrane region" description="Helical" evidence="12">
    <location>
        <begin position="284"/>
        <end position="302"/>
    </location>
</feature>
<keyword evidence="5 12" id="KW-1133">Transmembrane helix</keyword>
<feature type="transmembrane region" description="Helical" evidence="12">
    <location>
        <begin position="170"/>
        <end position="190"/>
    </location>
</feature>
<evidence type="ECO:0008006" key="15">
    <source>
        <dbReference type="Google" id="ProtNLM"/>
    </source>
</evidence>
<feature type="transmembrane region" description="Helical" evidence="12">
    <location>
        <begin position="459"/>
        <end position="482"/>
    </location>
</feature>
<evidence type="ECO:0000313" key="13">
    <source>
        <dbReference type="EMBL" id="KAJ3707440.1"/>
    </source>
</evidence>
<dbReference type="Pfam" id="PF02628">
    <property type="entry name" value="COX15-CtaA"/>
    <property type="match status" value="1"/>
</dbReference>
<dbReference type="GO" id="GO:0016653">
    <property type="term" value="F:oxidoreductase activity, acting on NAD(P)H, heme protein as acceptor"/>
    <property type="evidence" value="ECO:0007669"/>
    <property type="project" value="TreeGrafter"/>
</dbReference>
<keyword evidence="7" id="KW-0408">Iron</keyword>
<name>A0AAD6F060_9POAL</name>
<organism evidence="13 14">
    <name type="scientific">Rhynchospora tenuis</name>
    <dbReference type="NCBI Taxonomy" id="198213"/>
    <lineage>
        <taxon>Eukaryota</taxon>
        <taxon>Viridiplantae</taxon>
        <taxon>Streptophyta</taxon>
        <taxon>Embryophyta</taxon>
        <taxon>Tracheophyta</taxon>
        <taxon>Spermatophyta</taxon>
        <taxon>Magnoliopsida</taxon>
        <taxon>Liliopsida</taxon>
        <taxon>Poales</taxon>
        <taxon>Cyperaceae</taxon>
        <taxon>Cyperoideae</taxon>
        <taxon>Rhynchosporeae</taxon>
        <taxon>Rhynchospora</taxon>
    </lineage>
</organism>
<feature type="transmembrane region" description="Helical" evidence="12">
    <location>
        <begin position="366"/>
        <end position="386"/>
    </location>
</feature>
<comment type="subcellular location">
    <subcellularLocation>
        <location evidence="2">Membrane</location>
        <topology evidence="2">Multi-pass membrane protein</topology>
    </subcellularLocation>
</comment>
<keyword evidence="6" id="KW-0560">Oxidoreductase</keyword>
<feature type="transmembrane region" description="Helical" evidence="12">
    <location>
        <begin position="427"/>
        <end position="447"/>
    </location>
</feature>
<dbReference type="GO" id="GO:0120547">
    <property type="term" value="F:heme A synthase activity"/>
    <property type="evidence" value="ECO:0007669"/>
    <property type="project" value="UniProtKB-EC"/>
</dbReference>
<dbReference type="Proteomes" id="UP001210211">
    <property type="component" value="Unassembled WGS sequence"/>
</dbReference>
<keyword evidence="8" id="KW-0350">Heme biosynthesis</keyword>
<comment type="cofactor">
    <cofactor evidence="1">
        <name>heme b</name>
        <dbReference type="ChEBI" id="CHEBI:60344"/>
    </cofactor>
</comment>
<dbReference type="InterPro" id="IPR023754">
    <property type="entry name" value="HemeA_Synthase_type2"/>
</dbReference>
<dbReference type="InterPro" id="IPR003780">
    <property type="entry name" value="COX15/CtaA_fam"/>
</dbReference>
<keyword evidence="14" id="KW-1185">Reference proteome</keyword>
<evidence type="ECO:0000256" key="11">
    <source>
        <dbReference type="ARBA" id="ARBA00048044"/>
    </source>
</evidence>
<dbReference type="GO" id="GO:0006784">
    <property type="term" value="P:heme A biosynthetic process"/>
    <property type="evidence" value="ECO:0007669"/>
    <property type="project" value="InterPro"/>
</dbReference>
<proteinExistence type="inferred from homology"/>
<keyword evidence="4" id="KW-0479">Metal-binding</keyword>
<evidence type="ECO:0000256" key="12">
    <source>
        <dbReference type="SAM" id="Phobius"/>
    </source>
</evidence>
<evidence type="ECO:0000256" key="10">
    <source>
        <dbReference type="ARBA" id="ARBA00044501"/>
    </source>
</evidence>
<keyword evidence="3 12" id="KW-0812">Transmembrane</keyword>
<protein>
    <recommendedName>
        <fullName evidence="15">Cytochrome c oxidase assembly protein COX15</fullName>
    </recommendedName>
</protein>
<dbReference type="PANTHER" id="PTHR23289">
    <property type="entry name" value="CYTOCHROME C OXIDASE ASSEMBLY PROTEIN COX15"/>
    <property type="match status" value="1"/>
</dbReference>
<comment type="caution">
    <text evidence="13">The sequence shown here is derived from an EMBL/GenBank/DDBJ whole genome shotgun (WGS) entry which is preliminary data.</text>
</comment>
<accession>A0AAD6F060</accession>
<evidence type="ECO:0000256" key="7">
    <source>
        <dbReference type="ARBA" id="ARBA00023004"/>
    </source>
</evidence>
<reference evidence="13 14" key="1">
    <citation type="journal article" date="2022" name="Cell">
        <title>Repeat-based holocentromeres influence genome architecture and karyotype evolution.</title>
        <authorList>
            <person name="Hofstatter P.G."/>
            <person name="Thangavel G."/>
            <person name="Lux T."/>
            <person name="Neumann P."/>
            <person name="Vondrak T."/>
            <person name="Novak P."/>
            <person name="Zhang M."/>
            <person name="Costa L."/>
            <person name="Castellani M."/>
            <person name="Scott A."/>
            <person name="Toegelov H."/>
            <person name="Fuchs J."/>
            <person name="Mata-Sucre Y."/>
            <person name="Dias Y."/>
            <person name="Vanzela A.L.L."/>
            <person name="Huettel B."/>
            <person name="Almeida C.C.S."/>
            <person name="Simkova H."/>
            <person name="Souza G."/>
            <person name="Pedrosa-Harand A."/>
            <person name="Macas J."/>
            <person name="Mayer K.F.X."/>
            <person name="Houben A."/>
            <person name="Marques A."/>
        </authorList>
    </citation>
    <scope>NUCLEOTIDE SEQUENCE [LARGE SCALE GENOMIC DNA]</scope>
    <source>
        <strain evidence="13">RhyTen1mFocal</strain>
    </source>
</reference>
<comment type="catalytic activity">
    <reaction evidence="11">
        <text>Fe(II)-heme o + 2 A + H2O = Fe(II)-heme a + 2 AH2</text>
        <dbReference type="Rhea" id="RHEA:63388"/>
        <dbReference type="ChEBI" id="CHEBI:13193"/>
        <dbReference type="ChEBI" id="CHEBI:15377"/>
        <dbReference type="ChEBI" id="CHEBI:17499"/>
        <dbReference type="ChEBI" id="CHEBI:60530"/>
        <dbReference type="ChEBI" id="CHEBI:61715"/>
        <dbReference type="EC" id="1.17.99.9"/>
    </reaction>
    <physiologicalReaction direction="left-to-right" evidence="11">
        <dbReference type="Rhea" id="RHEA:63389"/>
    </physiologicalReaction>
</comment>
<comment type="pathway">
    <text evidence="10">Porphyrin-containing compound metabolism; heme A biosynthesis; heme A from heme O: step 1/1.</text>
</comment>
<dbReference type="GO" id="GO:0046872">
    <property type="term" value="F:metal ion binding"/>
    <property type="evidence" value="ECO:0007669"/>
    <property type="project" value="UniProtKB-KW"/>
</dbReference>
<feature type="transmembrane region" description="Helical" evidence="12">
    <location>
        <begin position="322"/>
        <end position="345"/>
    </location>
</feature>
<evidence type="ECO:0000256" key="9">
    <source>
        <dbReference type="ARBA" id="ARBA00023136"/>
    </source>
</evidence>
<sequence>MRAWDWTAIGEGAGGEVAAVEAWMAKSPALLFFSFSILLHSVPSLLSPVSFLTSNLFCLRNMFAITRLGSLLRRCNRTTIVSELKGFSRVYNESSLQYSSRFSVPEHCDKCLISRFSSFQAFKSLPKNSVNHTTRKMSTTAAVLNSTAAEATNSGLKLLVTKGPHAQKAVGIWLFGCAAWVFSLVVLGGITRLTRSGLSMTDWKFTGGLPPMTQEEWAQEFEKYQQSPEYKRVNNGMSVEDFKFIYWMEYAHRMWGRGLGLVFAFPFAYFIAKGYITRQLGLRLSALFALGAGQGLIGWWMVKSGLEEPRSEWVQPRVSPYRLATHLTSAFVIYCGILWTALSVVMPEPPSGALNWVHGAAKIRRLALPASFIVGLTAVSGAYVAGNDAGHAYNTFPKMGDVWIPDDIFSMEPLIRNFFENTSLVQLNHRILAMTTLSAIGALWFYSRRIEMHPAVQSLIKSTLGMVALQVTLGLSTLLMYVPTSLASAHQAGALTLLSLMLLLVHTVRKPSPALLKSLASVSKPSTVKVL</sequence>
<feature type="transmembrane region" description="Helical" evidence="12">
    <location>
        <begin position="30"/>
        <end position="52"/>
    </location>
</feature>
<feature type="transmembrane region" description="Helical" evidence="12">
    <location>
        <begin position="254"/>
        <end position="272"/>
    </location>
</feature>
<evidence type="ECO:0000256" key="1">
    <source>
        <dbReference type="ARBA" id="ARBA00001970"/>
    </source>
</evidence>
<evidence type="ECO:0000256" key="4">
    <source>
        <dbReference type="ARBA" id="ARBA00022723"/>
    </source>
</evidence>
<evidence type="ECO:0000256" key="6">
    <source>
        <dbReference type="ARBA" id="ARBA00023002"/>
    </source>
</evidence>
<evidence type="ECO:0000256" key="3">
    <source>
        <dbReference type="ARBA" id="ARBA00022692"/>
    </source>
</evidence>
<feature type="transmembrane region" description="Helical" evidence="12">
    <location>
        <begin position="488"/>
        <end position="508"/>
    </location>
</feature>
<dbReference type="AlphaFoldDB" id="A0AAD6F060"/>
<dbReference type="EMBL" id="JAMRDG010000001">
    <property type="protein sequence ID" value="KAJ3707440.1"/>
    <property type="molecule type" value="Genomic_DNA"/>
</dbReference>
<dbReference type="GO" id="GO:0005743">
    <property type="term" value="C:mitochondrial inner membrane"/>
    <property type="evidence" value="ECO:0007669"/>
    <property type="project" value="TreeGrafter"/>
</dbReference>
<keyword evidence="9 12" id="KW-0472">Membrane</keyword>
<dbReference type="PANTHER" id="PTHR23289:SF2">
    <property type="entry name" value="CYTOCHROME C OXIDASE ASSEMBLY PROTEIN COX15 HOMOLOG"/>
    <property type="match status" value="1"/>
</dbReference>
<evidence type="ECO:0000313" key="14">
    <source>
        <dbReference type="Proteomes" id="UP001210211"/>
    </source>
</evidence>